<evidence type="ECO:0000256" key="3">
    <source>
        <dbReference type="ARBA" id="ARBA00022618"/>
    </source>
</evidence>
<dbReference type="GO" id="GO:0051301">
    <property type="term" value="P:cell division"/>
    <property type="evidence" value="ECO:0007669"/>
    <property type="project" value="UniProtKB-KW"/>
</dbReference>
<dbReference type="PANTHER" id="PTHR37820:SF1">
    <property type="entry name" value="CELL DIVISION PROTEIN FTSQ"/>
    <property type="match status" value="1"/>
</dbReference>
<dbReference type="InterPro" id="IPR013685">
    <property type="entry name" value="POTRA_FtsQ_type"/>
</dbReference>
<evidence type="ECO:0000256" key="9">
    <source>
        <dbReference type="SAM" id="Phobius"/>
    </source>
</evidence>
<dbReference type="InterPro" id="IPR034746">
    <property type="entry name" value="POTRA"/>
</dbReference>
<feature type="transmembrane region" description="Helical" evidence="9">
    <location>
        <begin position="53"/>
        <end position="74"/>
    </location>
</feature>
<dbReference type="Pfam" id="PF03799">
    <property type="entry name" value="FtsQ_DivIB_C"/>
    <property type="match status" value="1"/>
</dbReference>
<keyword evidence="6 9" id="KW-0472">Membrane</keyword>
<dbReference type="Pfam" id="PF08478">
    <property type="entry name" value="POTRA_1"/>
    <property type="match status" value="1"/>
</dbReference>
<gene>
    <name evidence="11" type="ORF">FJ693_11665</name>
</gene>
<keyword evidence="3" id="KW-0132">Cell division</keyword>
<evidence type="ECO:0000256" key="4">
    <source>
        <dbReference type="ARBA" id="ARBA00022692"/>
    </source>
</evidence>
<comment type="caution">
    <text evidence="11">The sequence shown here is derived from an EMBL/GenBank/DDBJ whole genome shotgun (WGS) entry which is preliminary data.</text>
</comment>
<reference evidence="11 12" key="1">
    <citation type="submission" date="2019-07" db="EMBL/GenBank/DDBJ databases">
        <title>Georgenia wutianyii sp. nov. and Georgenia *** sp. nov. isolated from plateau pika (Ochotona curzoniae) in the Qinghai-Tibet plateau of China.</title>
        <authorList>
            <person name="Tian Z."/>
        </authorList>
    </citation>
    <scope>NUCLEOTIDE SEQUENCE [LARGE SCALE GENOMIC DNA]</scope>
    <source>
        <strain evidence="11 12">Z446</strain>
    </source>
</reference>
<dbReference type="AlphaFoldDB" id="A0A552WQ11"/>
<evidence type="ECO:0000313" key="12">
    <source>
        <dbReference type="Proteomes" id="UP000318693"/>
    </source>
</evidence>
<feature type="domain" description="POTRA" evidence="10">
    <location>
        <begin position="79"/>
        <end position="150"/>
    </location>
</feature>
<organism evidence="11 12">
    <name type="scientific">Georgenia yuyongxinii</name>
    <dbReference type="NCBI Taxonomy" id="2589797"/>
    <lineage>
        <taxon>Bacteria</taxon>
        <taxon>Bacillati</taxon>
        <taxon>Actinomycetota</taxon>
        <taxon>Actinomycetes</taxon>
        <taxon>Micrococcales</taxon>
        <taxon>Bogoriellaceae</taxon>
        <taxon>Georgenia</taxon>
    </lineage>
</organism>
<evidence type="ECO:0000256" key="6">
    <source>
        <dbReference type="ARBA" id="ARBA00023136"/>
    </source>
</evidence>
<dbReference type="EMBL" id="VJXR01000033">
    <property type="protein sequence ID" value="TRW44868.1"/>
    <property type="molecule type" value="Genomic_DNA"/>
</dbReference>
<dbReference type="InterPro" id="IPR050487">
    <property type="entry name" value="FtsQ_DivIB"/>
</dbReference>
<sequence length="273" mass="27911">EPRAPARPAPARPAPARPVGTGNVLGRGGGQRVSTGLTARMAEREAAARRLRLVRAAIAAGMLTVLAAVAWVLLASPVLALEEVEVTLTGTTVDEATVRAAVEPELGTPLLRVSTSAITARLTDIPQVEKAQVVRSWPRGVAVSVVAREPVAAVAQGEGWVLLDADGVQVAAAGAVPEGLPQVTVPLDAADETAPALRAVLAVLAALPEDVLGQVATAGASGTAQVTLTLDDGATVRWGSAQESELKTQVLRVLRQQPAGVYDVSVPRSPTTS</sequence>
<keyword evidence="2" id="KW-1003">Cell membrane</keyword>
<keyword evidence="5 9" id="KW-1133">Transmembrane helix</keyword>
<keyword evidence="4 9" id="KW-0812">Transmembrane</keyword>
<evidence type="ECO:0000256" key="8">
    <source>
        <dbReference type="SAM" id="MobiDB-lite"/>
    </source>
</evidence>
<dbReference type="Gene3D" id="3.10.20.310">
    <property type="entry name" value="membrane protein fhac"/>
    <property type="match status" value="1"/>
</dbReference>
<dbReference type="PROSITE" id="PS51779">
    <property type="entry name" value="POTRA"/>
    <property type="match status" value="1"/>
</dbReference>
<evidence type="ECO:0000259" key="10">
    <source>
        <dbReference type="PROSITE" id="PS51779"/>
    </source>
</evidence>
<feature type="compositionally biased region" description="Pro residues" evidence="8">
    <location>
        <begin position="1"/>
        <end position="16"/>
    </location>
</feature>
<feature type="region of interest" description="Disordered" evidence="8">
    <location>
        <begin position="1"/>
        <end position="35"/>
    </location>
</feature>
<name>A0A552WQ11_9MICO</name>
<evidence type="ECO:0000313" key="11">
    <source>
        <dbReference type="EMBL" id="TRW44868.1"/>
    </source>
</evidence>
<proteinExistence type="predicted"/>
<keyword evidence="7" id="KW-0131">Cell cycle</keyword>
<accession>A0A552WQ11</accession>
<evidence type="ECO:0000256" key="1">
    <source>
        <dbReference type="ARBA" id="ARBA00004370"/>
    </source>
</evidence>
<dbReference type="Proteomes" id="UP000318693">
    <property type="component" value="Unassembled WGS sequence"/>
</dbReference>
<comment type="subcellular location">
    <subcellularLocation>
        <location evidence="1">Membrane</location>
    </subcellularLocation>
</comment>
<protein>
    <submittedName>
        <fullName evidence="11">FtsQ-type POTRA domain-containing protein</fullName>
    </submittedName>
</protein>
<dbReference type="PANTHER" id="PTHR37820">
    <property type="entry name" value="CELL DIVISION PROTEIN DIVIB"/>
    <property type="match status" value="1"/>
</dbReference>
<dbReference type="GO" id="GO:0005886">
    <property type="term" value="C:plasma membrane"/>
    <property type="evidence" value="ECO:0007669"/>
    <property type="project" value="TreeGrafter"/>
</dbReference>
<dbReference type="InterPro" id="IPR005548">
    <property type="entry name" value="Cell_div_FtsQ/DivIB_C"/>
</dbReference>
<keyword evidence="12" id="KW-1185">Reference proteome</keyword>
<dbReference type="RefSeq" id="WP_143418698.1">
    <property type="nucleotide sequence ID" value="NZ_VJXR01000033.1"/>
</dbReference>
<evidence type="ECO:0000256" key="7">
    <source>
        <dbReference type="ARBA" id="ARBA00023306"/>
    </source>
</evidence>
<evidence type="ECO:0000256" key="5">
    <source>
        <dbReference type="ARBA" id="ARBA00022989"/>
    </source>
</evidence>
<feature type="non-terminal residue" evidence="11">
    <location>
        <position position="1"/>
    </location>
</feature>
<evidence type="ECO:0000256" key="2">
    <source>
        <dbReference type="ARBA" id="ARBA00022475"/>
    </source>
</evidence>